<comment type="catalytic activity">
    <reaction evidence="1">
        <text>2-phosphoglycolate + H2O = glycolate + phosphate</text>
        <dbReference type="Rhea" id="RHEA:14369"/>
        <dbReference type="ChEBI" id="CHEBI:15377"/>
        <dbReference type="ChEBI" id="CHEBI:29805"/>
        <dbReference type="ChEBI" id="CHEBI:43474"/>
        <dbReference type="ChEBI" id="CHEBI:58033"/>
        <dbReference type="EC" id="3.1.3.18"/>
    </reaction>
</comment>
<comment type="similarity">
    <text evidence="3">Belongs to the HAD-like hydrolase superfamily. CbbY/CbbZ/Gph/YieH family.</text>
</comment>
<gene>
    <name evidence="5" type="ORF">NX778_16380</name>
</gene>
<dbReference type="InterPro" id="IPR050155">
    <property type="entry name" value="HAD-like_hydrolase_sf"/>
</dbReference>
<proteinExistence type="inferred from homology"/>
<dbReference type="Proteomes" id="UP001204621">
    <property type="component" value="Unassembled WGS sequence"/>
</dbReference>
<dbReference type="EMBL" id="JANUGU010000005">
    <property type="protein sequence ID" value="MCS0659648.1"/>
    <property type="molecule type" value="Genomic_DNA"/>
</dbReference>
<evidence type="ECO:0000256" key="1">
    <source>
        <dbReference type="ARBA" id="ARBA00000830"/>
    </source>
</evidence>
<sequence length="228" mass="25835">MYGRYRRLLILDADGTTIDAYSAIEAAFSMHGLTLGDEPRFQKRHHLFKYLGGLKEFPSILGKNLRKSSRAKIVQTLTEVYRADARLYDGVADLIKSLVAAPDVAVGLVTRNITNEPIETLGKLFQRHDIDIKELDFVAHIPLSETKTEQFRQIRVRFGINPALSYVCGDEHKDYLAAVNTGMHPFMVSYGFEDHDRLAGKFEIPTEIISRSPRELCGRVRHALMLDT</sequence>
<evidence type="ECO:0000313" key="5">
    <source>
        <dbReference type="EMBL" id="MCS0659648.1"/>
    </source>
</evidence>
<evidence type="ECO:0000313" key="6">
    <source>
        <dbReference type="Proteomes" id="UP001204621"/>
    </source>
</evidence>
<accession>A0ABT2D2V1</accession>
<dbReference type="InterPro" id="IPR036412">
    <property type="entry name" value="HAD-like_sf"/>
</dbReference>
<comment type="caution">
    <text evidence="5">The sequence shown here is derived from an EMBL/GenBank/DDBJ whole genome shotgun (WGS) entry which is preliminary data.</text>
</comment>
<evidence type="ECO:0000256" key="3">
    <source>
        <dbReference type="ARBA" id="ARBA00006171"/>
    </source>
</evidence>
<dbReference type="Gene3D" id="3.40.50.1000">
    <property type="entry name" value="HAD superfamily/HAD-like"/>
    <property type="match status" value="1"/>
</dbReference>
<comment type="pathway">
    <text evidence="2">Organic acid metabolism; glycolate biosynthesis; glycolate from 2-phosphoglycolate: step 1/1.</text>
</comment>
<dbReference type="Pfam" id="PF00702">
    <property type="entry name" value="Hydrolase"/>
    <property type="match status" value="1"/>
</dbReference>
<keyword evidence="6" id="KW-1185">Reference proteome</keyword>
<dbReference type="SFLD" id="SFLDS00003">
    <property type="entry name" value="Haloacid_Dehalogenase"/>
    <property type="match status" value="1"/>
</dbReference>
<dbReference type="Gene3D" id="1.10.150.240">
    <property type="entry name" value="Putative phosphatase, domain 2"/>
    <property type="match status" value="1"/>
</dbReference>
<evidence type="ECO:0000256" key="4">
    <source>
        <dbReference type="ARBA" id="ARBA00013078"/>
    </source>
</evidence>
<dbReference type="SFLD" id="SFLDG01129">
    <property type="entry name" value="C1.5:_HAD__Beta-PGM__Phosphata"/>
    <property type="match status" value="1"/>
</dbReference>
<dbReference type="PANTHER" id="PTHR43434:SF1">
    <property type="entry name" value="PHOSPHOGLYCOLATE PHOSPHATASE"/>
    <property type="match status" value="1"/>
</dbReference>
<name>A0ABT2D2V1_9BURK</name>
<reference evidence="5 6" key="1">
    <citation type="submission" date="2022-08" db="EMBL/GenBank/DDBJ databases">
        <title>Reclassification of Massilia species as members of the genera Telluria, Duganella, Pseudoduganella, Mokoshia gen. nov. and Zemynaea gen. nov. using orthogonal and non-orthogonal genome-based approaches.</title>
        <authorList>
            <person name="Bowman J.P."/>
        </authorList>
    </citation>
    <scope>NUCLEOTIDE SEQUENCE [LARGE SCALE GENOMIC DNA]</scope>
    <source>
        <strain evidence="5 6">JCM 31606</strain>
    </source>
</reference>
<protein>
    <recommendedName>
        <fullName evidence="4">phosphoglycolate phosphatase</fullName>
        <ecNumber evidence="4">3.1.3.18</ecNumber>
    </recommendedName>
</protein>
<dbReference type="InterPro" id="IPR023214">
    <property type="entry name" value="HAD_sf"/>
</dbReference>
<dbReference type="SUPFAM" id="SSF56784">
    <property type="entry name" value="HAD-like"/>
    <property type="match status" value="1"/>
</dbReference>
<dbReference type="PANTHER" id="PTHR43434">
    <property type="entry name" value="PHOSPHOGLYCOLATE PHOSPHATASE"/>
    <property type="match status" value="1"/>
</dbReference>
<dbReference type="EC" id="3.1.3.18" evidence="4"/>
<organism evidence="5 6">
    <name type="scientific">Massilia terrae</name>
    <dbReference type="NCBI Taxonomy" id="1811224"/>
    <lineage>
        <taxon>Bacteria</taxon>
        <taxon>Pseudomonadati</taxon>
        <taxon>Pseudomonadota</taxon>
        <taxon>Betaproteobacteria</taxon>
        <taxon>Burkholderiales</taxon>
        <taxon>Oxalobacteraceae</taxon>
        <taxon>Telluria group</taxon>
        <taxon>Massilia</taxon>
    </lineage>
</organism>
<dbReference type="RefSeq" id="WP_258812835.1">
    <property type="nucleotide sequence ID" value="NZ_JANUGU010000005.1"/>
</dbReference>
<dbReference type="InterPro" id="IPR023198">
    <property type="entry name" value="PGP-like_dom2"/>
</dbReference>
<evidence type="ECO:0000256" key="2">
    <source>
        <dbReference type="ARBA" id="ARBA00004818"/>
    </source>
</evidence>